<sequence length="924" mass="103231">MHRFLLPGLVTVSASVEWISATDQLSTEGSRIELADGAYDIAPSPPPAPTVRPDVYSSCVWAGPGQTRNQYDYAIKVLNTPNETDCSNCFPNFFAPGQPLAYPYPRSSYHYDLENAHVVPLKSDDVITVPNIEFDVTIDTSPDAGEPVSKTFFYDFKNFETYGPTILYNSIPHSVGVYNFNLVANDFDDIDSKVCQTCLSVTDMYRPNGKRGSCAESSYNHFTNSNICALQPQVTDLVKYRQTANNNPCSDARCDLVTLASMSFSGAQSTQDFSTTIVSDALDTWKTCLSQPLTDDEWTLLKTSVFGKSCEPTFFTCTRSCAYNIQLKEFYTPYSCAPTYNVESNRRTCDGDKNESCAFKQSITATPDDLISTFNVHLKSNPTKVPIAKPVNVFPGTSYKDPSDTSRELHFDIQCDSNDLDFGSFCQKKFQVNVTDLFELQATLNNDAAIQTLLKNRATNAKDIVFWRVKNTESGDWIEISSFTGNTKSPLTFPRFQSNLIFDAYTACGPLGSIKWTIYIHRTELIRIDDWWYSMWSCGAGKCNVQHTDFRLCNFHFDPKCDTFLSMINPTDAQNTIPVDEKGNAYNICEYKDNNGKKQTCSNGCWWWYSKCDQTVDCDSCNERVLQEGNRFAYCGPNGTYTLPQSGDSTDLLAANFLQNAPPAAPAPAPVPAPVVEVRIKWQFHGFQCKWQYTNAIETKTYWLDTTKDAANQKEINRDIALKMQNVDVTQVTAKCNFFFKSLNADPNSAPIVRNRTKTVLIQNCDHPRWNVKHPEDGGRYIKDTCNQVAWYTDLTKRQPAPFEACKGAMVFPDKPDCTTNNAVTTIYAEATNALTCCNSPTSCFTCQNLPGRESIGVCSDSKTKGVYYEGVQSSAVLLDLSQPYSTQVMVVVGMMAFAVAVIAVKRTTRSEEDVEDVYSLVLS</sequence>
<dbReference type="AlphaFoldDB" id="A0A6G0W7S8"/>
<dbReference type="VEuPathDB" id="FungiDB:AeMF1_002862"/>
<keyword evidence="1" id="KW-0472">Membrane</keyword>
<accession>A0A6G0W7S8</accession>
<gene>
    <name evidence="2" type="ORF">Ae201684_017753</name>
</gene>
<name>A0A6G0W7S8_9STRA</name>
<organism evidence="2 3">
    <name type="scientific">Aphanomyces euteiches</name>
    <dbReference type="NCBI Taxonomy" id="100861"/>
    <lineage>
        <taxon>Eukaryota</taxon>
        <taxon>Sar</taxon>
        <taxon>Stramenopiles</taxon>
        <taxon>Oomycota</taxon>
        <taxon>Saprolegniomycetes</taxon>
        <taxon>Saprolegniales</taxon>
        <taxon>Verrucalvaceae</taxon>
        <taxon>Aphanomyces</taxon>
    </lineage>
</organism>
<comment type="caution">
    <text evidence="2">The sequence shown here is derived from an EMBL/GenBank/DDBJ whole genome shotgun (WGS) entry which is preliminary data.</text>
</comment>
<dbReference type="Proteomes" id="UP000481153">
    <property type="component" value="Unassembled WGS sequence"/>
</dbReference>
<dbReference type="EMBL" id="VJMJ01000310">
    <property type="protein sequence ID" value="KAF0723314.1"/>
    <property type="molecule type" value="Genomic_DNA"/>
</dbReference>
<evidence type="ECO:0000313" key="2">
    <source>
        <dbReference type="EMBL" id="KAF0723314.1"/>
    </source>
</evidence>
<keyword evidence="1" id="KW-1133">Transmembrane helix</keyword>
<evidence type="ECO:0000313" key="3">
    <source>
        <dbReference type="Proteomes" id="UP000481153"/>
    </source>
</evidence>
<keyword evidence="3" id="KW-1185">Reference proteome</keyword>
<proteinExistence type="predicted"/>
<keyword evidence="1" id="KW-0812">Transmembrane</keyword>
<protein>
    <submittedName>
        <fullName evidence="2">Uncharacterized protein</fullName>
    </submittedName>
</protein>
<evidence type="ECO:0000256" key="1">
    <source>
        <dbReference type="SAM" id="Phobius"/>
    </source>
</evidence>
<reference evidence="2 3" key="1">
    <citation type="submission" date="2019-07" db="EMBL/GenBank/DDBJ databases">
        <title>Genomics analysis of Aphanomyces spp. identifies a new class of oomycete effector associated with host adaptation.</title>
        <authorList>
            <person name="Gaulin E."/>
        </authorList>
    </citation>
    <scope>NUCLEOTIDE SEQUENCE [LARGE SCALE GENOMIC DNA]</scope>
    <source>
        <strain evidence="2 3">ATCC 201684</strain>
    </source>
</reference>
<feature type="transmembrane region" description="Helical" evidence="1">
    <location>
        <begin position="885"/>
        <end position="905"/>
    </location>
</feature>